<dbReference type="InterPro" id="IPR025156">
    <property type="entry name" value="RNase_M5_C"/>
</dbReference>
<proteinExistence type="predicted"/>
<organism evidence="2 3">
    <name type="scientific">Candidatus Scybalenecus merdavium</name>
    <dbReference type="NCBI Taxonomy" id="2840939"/>
    <lineage>
        <taxon>Bacteria</taxon>
        <taxon>Bacillati</taxon>
        <taxon>Bacillota</taxon>
        <taxon>Clostridia</taxon>
        <taxon>Eubacteriales</taxon>
        <taxon>Oscillospiraceae</taxon>
        <taxon>Oscillospiraceae incertae sedis</taxon>
        <taxon>Candidatus Scybalenecus</taxon>
    </lineage>
</organism>
<name>A0A9D1MTZ3_9FIRM</name>
<dbReference type="SUPFAM" id="SSF110455">
    <property type="entry name" value="Toprim domain"/>
    <property type="match status" value="1"/>
</dbReference>
<dbReference type="GO" id="GO:0043822">
    <property type="term" value="F:ribonuclease M5 activity"/>
    <property type="evidence" value="ECO:0007669"/>
    <property type="project" value="TreeGrafter"/>
</dbReference>
<dbReference type="PANTHER" id="PTHR39156:SF2">
    <property type="entry name" value="DNA PRIMASE (BACTERIAL TYPE) AND SMALL PRIMASE-LIKE PROTEINS"/>
    <property type="match status" value="1"/>
</dbReference>
<dbReference type="Pfam" id="PF01751">
    <property type="entry name" value="Toprim"/>
    <property type="match status" value="1"/>
</dbReference>
<protein>
    <submittedName>
        <fullName evidence="2">DUF4093 domain-containing protein</fullName>
    </submittedName>
</protein>
<dbReference type="PANTHER" id="PTHR39156">
    <property type="entry name" value="RIBONUCLEASE M5"/>
    <property type="match status" value="1"/>
</dbReference>
<dbReference type="PROSITE" id="PS50880">
    <property type="entry name" value="TOPRIM"/>
    <property type="match status" value="1"/>
</dbReference>
<reference evidence="2" key="2">
    <citation type="journal article" date="2021" name="PeerJ">
        <title>Extensive microbial diversity within the chicken gut microbiome revealed by metagenomics and culture.</title>
        <authorList>
            <person name="Gilroy R."/>
            <person name="Ravi A."/>
            <person name="Getino M."/>
            <person name="Pursley I."/>
            <person name="Horton D.L."/>
            <person name="Alikhan N.F."/>
            <person name="Baker D."/>
            <person name="Gharbi K."/>
            <person name="Hall N."/>
            <person name="Watson M."/>
            <person name="Adriaenssens E.M."/>
            <person name="Foster-Nyarko E."/>
            <person name="Jarju S."/>
            <person name="Secka A."/>
            <person name="Antonio M."/>
            <person name="Oren A."/>
            <person name="Chaudhuri R.R."/>
            <person name="La Ragione R."/>
            <person name="Hildebrand F."/>
            <person name="Pallen M.J."/>
        </authorList>
    </citation>
    <scope>NUCLEOTIDE SEQUENCE</scope>
    <source>
        <strain evidence="2">CHK176-6737</strain>
    </source>
</reference>
<dbReference type="EMBL" id="DVNM01000007">
    <property type="protein sequence ID" value="HIU68609.1"/>
    <property type="molecule type" value="Genomic_DNA"/>
</dbReference>
<dbReference type="InterPro" id="IPR006171">
    <property type="entry name" value="TOPRIM_dom"/>
</dbReference>
<dbReference type="Proteomes" id="UP000824125">
    <property type="component" value="Unassembled WGS sequence"/>
</dbReference>
<evidence type="ECO:0000313" key="2">
    <source>
        <dbReference type="EMBL" id="HIU68609.1"/>
    </source>
</evidence>
<feature type="domain" description="Toprim" evidence="1">
    <location>
        <begin position="5"/>
        <end position="90"/>
    </location>
</feature>
<dbReference type="AlphaFoldDB" id="A0A9D1MTZ3"/>
<gene>
    <name evidence="2" type="ORF">IAD23_01455</name>
</gene>
<dbReference type="SMART" id="SM00493">
    <property type="entry name" value="TOPRIM"/>
    <property type="match status" value="1"/>
</dbReference>
<dbReference type="Pfam" id="PF13331">
    <property type="entry name" value="DUF4093"/>
    <property type="match status" value="1"/>
</dbReference>
<sequence>MIRVQEAVVVEGKYDKIKLESVIDGLIIETNGFGIYKDKARLHFIQKMARERGIILLTDSDAAGFQIRHYIESAVPKDQIKHIYIPEVFGKERRKAQRSREGKLGVEGMDIAVLKKRFEEAGVQCAASVEPAITKAMLFEDGFSGGPGSREKRKRLLHALDLPEFLSANALLQVLNQSFTPAQYQALVRTLQEET</sequence>
<reference evidence="2" key="1">
    <citation type="submission" date="2020-10" db="EMBL/GenBank/DDBJ databases">
        <authorList>
            <person name="Gilroy R."/>
        </authorList>
    </citation>
    <scope>NUCLEOTIDE SEQUENCE</scope>
    <source>
        <strain evidence="2">CHK176-6737</strain>
    </source>
</reference>
<dbReference type="Gene3D" id="3.40.1360.10">
    <property type="match status" value="1"/>
</dbReference>
<comment type="caution">
    <text evidence="2">The sequence shown here is derived from an EMBL/GenBank/DDBJ whole genome shotgun (WGS) entry which is preliminary data.</text>
</comment>
<dbReference type="GO" id="GO:0006364">
    <property type="term" value="P:rRNA processing"/>
    <property type="evidence" value="ECO:0007669"/>
    <property type="project" value="TreeGrafter"/>
</dbReference>
<accession>A0A9D1MTZ3</accession>
<evidence type="ECO:0000259" key="1">
    <source>
        <dbReference type="PROSITE" id="PS50880"/>
    </source>
</evidence>
<evidence type="ECO:0000313" key="3">
    <source>
        <dbReference type="Proteomes" id="UP000824125"/>
    </source>
</evidence>